<dbReference type="Proteomes" id="UP000283128">
    <property type="component" value="Unassembled WGS sequence"/>
</dbReference>
<name>A0A437PV15_9ACTN</name>
<dbReference type="RefSeq" id="WP_127827884.1">
    <property type="nucleotide sequence ID" value="NZ_RZYA01000004.1"/>
</dbReference>
<comment type="caution">
    <text evidence="1">The sequence shown here is derived from an EMBL/GenBank/DDBJ whole genome shotgun (WGS) entry which is preliminary data.</text>
</comment>
<keyword evidence="2" id="KW-1185">Reference proteome</keyword>
<dbReference type="AlphaFoldDB" id="A0A437PV15"/>
<proteinExistence type="predicted"/>
<reference evidence="1 2" key="1">
    <citation type="submission" date="2019-01" db="EMBL/GenBank/DDBJ databases">
        <title>Genome sequences of Streptomyces and Rhizobium isolates collected from root and soil.</title>
        <authorList>
            <person name="Chhettri S."/>
            <person name="Sevigny J.L."/>
            <person name="Sen A."/>
            <person name="Ennis N."/>
            <person name="Tisa L."/>
        </authorList>
    </citation>
    <scope>NUCLEOTIDE SEQUENCE [LARGE SCALE GENOMIC DNA]</scope>
    <source>
        <strain evidence="1 2">San01</strain>
    </source>
</reference>
<evidence type="ECO:0000313" key="2">
    <source>
        <dbReference type="Proteomes" id="UP000283128"/>
    </source>
</evidence>
<evidence type="ECO:0000313" key="1">
    <source>
        <dbReference type="EMBL" id="RVU26058.1"/>
    </source>
</evidence>
<organism evidence="1 2">
    <name type="scientific">Streptomyces antnestii</name>
    <dbReference type="NCBI Taxonomy" id="2494256"/>
    <lineage>
        <taxon>Bacteria</taxon>
        <taxon>Bacillati</taxon>
        <taxon>Actinomycetota</taxon>
        <taxon>Actinomycetes</taxon>
        <taxon>Kitasatosporales</taxon>
        <taxon>Streptomycetaceae</taxon>
        <taxon>Streptomyces</taxon>
    </lineage>
</organism>
<gene>
    <name evidence="1" type="ORF">EOT10_10690</name>
</gene>
<dbReference type="EMBL" id="RZYA01000004">
    <property type="protein sequence ID" value="RVU26058.1"/>
    <property type="molecule type" value="Genomic_DNA"/>
</dbReference>
<sequence length="199" mass="22188">MAARRGPTPTGEPFTVIDFQLVLLRRMADHNPDLVEDARRQLGASVARMREANRRYQARRHVRGPVTTRSFHRSLLGAPEQTVTRRIGDLTCEALRWRVPLWPDLLFEVLAAPNGAVWNESLIRAPGAPAPVLRTLDDLAPWVCTVDEASDAFPPARPMEGSAPTRWGLVFMAPDAQGTLAKVRAEFTYGLLQRWTVTG</sequence>
<accession>A0A437PV15</accession>
<protein>
    <submittedName>
        <fullName evidence="1">Uncharacterized protein</fullName>
    </submittedName>
</protein>
<dbReference type="OrthoDB" id="3359274at2"/>